<comment type="caution">
    <text evidence="1">The sequence shown here is derived from an EMBL/GenBank/DDBJ whole genome shotgun (WGS) entry which is preliminary data.</text>
</comment>
<protein>
    <submittedName>
        <fullName evidence="1">Uncharacterized protein</fullName>
    </submittedName>
</protein>
<sequence>MFFIGIKVHFGVNSVNFANFSATNTVFLKFFKDSGIKMLYFEPFSTTDSKRPMVSGLENIFLIMFISKALRRINEGVAVNPILLPI</sequence>
<accession>D1PWW0</accession>
<name>D1PWW0_9BACT</name>
<keyword evidence="2" id="KW-1185">Reference proteome</keyword>
<evidence type="ECO:0000313" key="1">
    <source>
        <dbReference type="EMBL" id="EFA44134.1"/>
    </source>
</evidence>
<reference evidence="1 2" key="1">
    <citation type="submission" date="2009-10" db="EMBL/GenBank/DDBJ databases">
        <authorList>
            <person name="Qin X."/>
            <person name="Bachman B."/>
            <person name="Battles P."/>
            <person name="Bell A."/>
            <person name="Bess C."/>
            <person name="Bickham C."/>
            <person name="Chaboub L."/>
            <person name="Chen D."/>
            <person name="Coyle M."/>
            <person name="Deiros D.R."/>
            <person name="Dinh H."/>
            <person name="Forbes L."/>
            <person name="Fowler G."/>
            <person name="Francisco L."/>
            <person name="Fu Q."/>
            <person name="Gubbala S."/>
            <person name="Hale W."/>
            <person name="Han Y."/>
            <person name="Hemphill L."/>
            <person name="Highlander S.K."/>
            <person name="Hirani K."/>
            <person name="Hogues M."/>
            <person name="Jackson L."/>
            <person name="Jakkamsetti A."/>
            <person name="Javaid M."/>
            <person name="Jiang H."/>
            <person name="Korchina V."/>
            <person name="Kovar C."/>
            <person name="Lara F."/>
            <person name="Lee S."/>
            <person name="Mata R."/>
            <person name="Mathew T."/>
            <person name="Moen C."/>
            <person name="Morales K."/>
            <person name="Munidasa M."/>
            <person name="Nazareth L."/>
            <person name="Ngo R."/>
            <person name="Nguyen L."/>
            <person name="Okwuonu G."/>
            <person name="Ongeri F."/>
            <person name="Patil S."/>
            <person name="Petrosino J."/>
            <person name="Pham C."/>
            <person name="Pham P."/>
            <person name="Pu L.-L."/>
            <person name="Puazo M."/>
            <person name="Raj R."/>
            <person name="Reid J."/>
            <person name="Rouhana J."/>
            <person name="Saada N."/>
            <person name="Shang Y."/>
            <person name="Simmons D."/>
            <person name="Thornton R."/>
            <person name="Warren J."/>
            <person name="Weissenberger G."/>
            <person name="Zhang J."/>
            <person name="Zhang L."/>
            <person name="Zhou C."/>
            <person name="Zhu D."/>
            <person name="Muzny D."/>
            <person name="Worley K."/>
            <person name="Gibbs R."/>
        </authorList>
    </citation>
    <scope>NUCLEOTIDE SEQUENCE [LARGE SCALE GENOMIC DNA]</scope>
    <source>
        <strain evidence="1 2">DSM 17361</strain>
    </source>
</reference>
<dbReference type="Proteomes" id="UP000003160">
    <property type="component" value="Unassembled WGS sequence"/>
</dbReference>
<organism evidence="1 2">
    <name type="scientific">Hallella bergensis DSM 17361</name>
    <dbReference type="NCBI Taxonomy" id="585502"/>
    <lineage>
        <taxon>Bacteria</taxon>
        <taxon>Pseudomonadati</taxon>
        <taxon>Bacteroidota</taxon>
        <taxon>Bacteroidia</taxon>
        <taxon>Bacteroidales</taxon>
        <taxon>Prevotellaceae</taxon>
        <taxon>Hallella</taxon>
    </lineage>
</organism>
<dbReference type="AlphaFoldDB" id="D1PWW0"/>
<gene>
    <name evidence="1" type="ORF">HMPREF0645_1445</name>
</gene>
<dbReference type="EMBL" id="ACKS01000061">
    <property type="protein sequence ID" value="EFA44134.1"/>
    <property type="molecule type" value="Genomic_DNA"/>
</dbReference>
<evidence type="ECO:0000313" key="2">
    <source>
        <dbReference type="Proteomes" id="UP000003160"/>
    </source>
</evidence>
<proteinExistence type="predicted"/>
<dbReference type="HOGENOM" id="CLU_2495254_0_0_10"/>